<dbReference type="eggNOG" id="ENOG502T1ZJ">
    <property type="taxonomic scope" value="Eukaryota"/>
</dbReference>
<evidence type="ECO:0000313" key="2">
    <source>
        <dbReference type="Proteomes" id="UP000015241"/>
    </source>
</evidence>
<accession>S8FSR2</accession>
<name>S8FSR2_FOMSC</name>
<sequence>MCYWLITYRHFACGHDRQTAENYLDCHMSICTISTFHKQEEHDCVNTCAQQMIADQHIVLYTTDVDCNQCRGIPDHIPAGGRRRMMN</sequence>
<dbReference type="OrthoDB" id="2800331at2759"/>
<dbReference type="Proteomes" id="UP000015241">
    <property type="component" value="Unassembled WGS sequence"/>
</dbReference>
<dbReference type="InParanoid" id="S8FSR2"/>
<evidence type="ECO:0000313" key="1">
    <source>
        <dbReference type="EMBL" id="EPT01215.1"/>
    </source>
</evidence>
<reference evidence="1 2" key="1">
    <citation type="journal article" date="2012" name="Science">
        <title>The Paleozoic origin of enzymatic lignin decomposition reconstructed from 31 fungal genomes.</title>
        <authorList>
            <person name="Floudas D."/>
            <person name="Binder M."/>
            <person name="Riley R."/>
            <person name="Barry K."/>
            <person name="Blanchette R.A."/>
            <person name="Henrissat B."/>
            <person name="Martinez A.T."/>
            <person name="Otillar R."/>
            <person name="Spatafora J.W."/>
            <person name="Yadav J.S."/>
            <person name="Aerts A."/>
            <person name="Benoit I."/>
            <person name="Boyd A."/>
            <person name="Carlson A."/>
            <person name="Copeland A."/>
            <person name="Coutinho P.M."/>
            <person name="de Vries R.P."/>
            <person name="Ferreira P."/>
            <person name="Findley K."/>
            <person name="Foster B."/>
            <person name="Gaskell J."/>
            <person name="Glotzer D."/>
            <person name="Gorecki P."/>
            <person name="Heitman J."/>
            <person name="Hesse C."/>
            <person name="Hori C."/>
            <person name="Igarashi K."/>
            <person name="Jurgens J.A."/>
            <person name="Kallen N."/>
            <person name="Kersten P."/>
            <person name="Kohler A."/>
            <person name="Kuees U."/>
            <person name="Kumar T.K.A."/>
            <person name="Kuo A."/>
            <person name="LaButti K."/>
            <person name="Larrondo L.F."/>
            <person name="Lindquist E."/>
            <person name="Ling A."/>
            <person name="Lombard V."/>
            <person name="Lucas S."/>
            <person name="Lundell T."/>
            <person name="Martin R."/>
            <person name="McLaughlin D.J."/>
            <person name="Morgenstern I."/>
            <person name="Morin E."/>
            <person name="Murat C."/>
            <person name="Nagy L.G."/>
            <person name="Nolan M."/>
            <person name="Ohm R.A."/>
            <person name="Patyshakuliyeva A."/>
            <person name="Rokas A."/>
            <person name="Ruiz-Duenas F.J."/>
            <person name="Sabat G."/>
            <person name="Salamov A."/>
            <person name="Samejima M."/>
            <person name="Schmutz J."/>
            <person name="Slot J.C."/>
            <person name="St John F."/>
            <person name="Stenlid J."/>
            <person name="Sun H."/>
            <person name="Sun S."/>
            <person name="Syed K."/>
            <person name="Tsang A."/>
            <person name="Wiebenga A."/>
            <person name="Young D."/>
            <person name="Pisabarro A."/>
            <person name="Eastwood D.C."/>
            <person name="Martin F."/>
            <person name="Cullen D."/>
            <person name="Grigoriev I.V."/>
            <person name="Hibbett D.S."/>
        </authorList>
    </citation>
    <scope>NUCLEOTIDE SEQUENCE</scope>
    <source>
        <strain evidence="2">FP-58527</strain>
    </source>
</reference>
<protein>
    <submittedName>
        <fullName evidence="1">Uncharacterized protein</fullName>
    </submittedName>
</protein>
<dbReference type="HOGENOM" id="CLU_180191_3_0_1"/>
<gene>
    <name evidence="1" type="ORF">FOMPIDRAFT_44706</name>
</gene>
<keyword evidence="2" id="KW-1185">Reference proteome</keyword>
<organism evidence="1 2">
    <name type="scientific">Fomitopsis schrenkii</name>
    <name type="common">Brown rot fungus</name>
    <dbReference type="NCBI Taxonomy" id="2126942"/>
    <lineage>
        <taxon>Eukaryota</taxon>
        <taxon>Fungi</taxon>
        <taxon>Dikarya</taxon>
        <taxon>Basidiomycota</taxon>
        <taxon>Agaricomycotina</taxon>
        <taxon>Agaricomycetes</taxon>
        <taxon>Polyporales</taxon>
        <taxon>Fomitopsis</taxon>
    </lineage>
</organism>
<dbReference type="EMBL" id="KE504143">
    <property type="protein sequence ID" value="EPT01215.1"/>
    <property type="molecule type" value="Genomic_DNA"/>
</dbReference>
<dbReference type="AlphaFoldDB" id="S8FSR2"/>
<proteinExistence type="predicted"/>